<dbReference type="InterPro" id="IPR006043">
    <property type="entry name" value="NCS2"/>
</dbReference>
<feature type="transmembrane region" description="Helical" evidence="7">
    <location>
        <begin position="32"/>
        <end position="54"/>
    </location>
</feature>
<keyword evidence="3" id="KW-0813">Transport</keyword>
<evidence type="ECO:0000256" key="7">
    <source>
        <dbReference type="SAM" id="Phobius"/>
    </source>
</evidence>
<feature type="transmembrane region" description="Helical" evidence="7">
    <location>
        <begin position="122"/>
        <end position="141"/>
    </location>
</feature>
<organism evidence="8 9">
    <name type="scientific">Longivirga aurantiaca</name>
    <dbReference type="NCBI Taxonomy" id="1837743"/>
    <lineage>
        <taxon>Bacteria</taxon>
        <taxon>Bacillati</taxon>
        <taxon>Actinomycetota</taxon>
        <taxon>Actinomycetes</taxon>
        <taxon>Sporichthyales</taxon>
        <taxon>Sporichthyaceae</taxon>
        <taxon>Longivirga</taxon>
    </lineage>
</organism>
<evidence type="ECO:0000256" key="4">
    <source>
        <dbReference type="ARBA" id="ARBA00022692"/>
    </source>
</evidence>
<feature type="transmembrane region" description="Helical" evidence="7">
    <location>
        <begin position="426"/>
        <end position="452"/>
    </location>
</feature>
<feature type="transmembrane region" description="Helical" evidence="7">
    <location>
        <begin position="279"/>
        <end position="300"/>
    </location>
</feature>
<dbReference type="EMBL" id="JBHSTI010000002">
    <property type="protein sequence ID" value="MFC6236427.1"/>
    <property type="molecule type" value="Genomic_DNA"/>
</dbReference>
<dbReference type="PANTHER" id="PTHR43337:SF1">
    <property type="entry name" value="XANTHINE_URACIL PERMEASE C887.17-RELATED"/>
    <property type="match status" value="1"/>
</dbReference>
<keyword evidence="9" id="KW-1185">Reference proteome</keyword>
<dbReference type="PANTHER" id="PTHR43337">
    <property type="entry name" value="XANTHINE/URACIL PERMEASE C887.17-RELATED"/>
    <property type="match status" value="1"/>
</dbReference>
<evidence type="ECO:0000313" key="8">
    <source>
        <dbReference type="EMBL" id="MFC6236427.1"/>
    </source>
</evidence>
<dbReference type="Proteomes" id="UP001596138">
    <property type="component" value="Unassembled WGS sequence"/>
</dbReference>
<reference evidence="9" key="1">
    <citation type="journal article" date="2019" name="Int. J. Syst. Evol. Microbiol.">
        <title>The Global Catalogue of Microorganisms (GCM) 10K type strain sequencing project: providing services to taxonomists for standard genome sequencing and annotation.</title>
        <authorList>
            <consortium name="The Broad Institute Genomics Platform"/>
            <consortium name="The Broad Institute Genome Sequencing Center for Infectious Disease"/>
            <person name="Wu L."/>
            <person name="Ma J."/>
        </authorList>
    </citation>
    <scope>NUCLEOTIDE SEQUENCE [LARGE SCALE GENOMIC DNA]</scope>
    <source>
        <strain evidence="9">CGMCC 4.7317</strain>
    </source>
</reference>
<feature type="transmembrane region" description="Helical" evidence="7">
    <location>
        <begin position="153"/>
        <end position="171"/>
    </location>
</feature>
<protein>
    <submittedName>
        <fullName evidence="8">NCS2 family permease</fullName>
    </submittedName>
</protein>
<keyword evidence="5 7" id="KW-1133">Transmembrane helix</keyword>
<evidence type="ECO:0000313" key="9">
    <source>
        <dbReference type="Proteomes" id="UP001596138"/>
    </source>
</evidence>
<dbReference type="Pfam" id="PF00860">
    <property type="entry name" value="Xan_ur_permease"/>
    <property type="match status" value="1"/>
</dbReference>
<feature type="transmembrane region" description="Helical" evidence="7">
    <location>
        <begin position="66"/>
        <end position="88"/>
    </location>
</feature>
<sequence>MAVEAPDRAVTGWDRWFHLTERGSTVSREVRGGLVTFFTMAYIVVLNPLIIGTAKDSTDNFLGGGSIVQSITMVTAATALMAGLLTIAMGAIGRFPVALAAGLGLNGFVAFTLAPQMTWADAMGLVVIEGIIIALLVLTGFRTAVFHAVPEQLKYAIGVGIGLFITIIGFVDAGIARPGVPLISFGTNGALRGWPTFVFVFGLLLLAVLVAKKVKGAILIGIVATTILAIIVEAIAKVGPRVGADGSIANELGWSLNVPRLPDTVVSTPDLGLLGQFNLLGGIKAIGLIAAILAIFSLMLSDFFDTMGTVFGIANEGEILDEKGDVPHLEAILLVDSVAAAAGGAASVSSNTSYIESASGVGEGARTGIASLVTGVLFLVAMFFSPLVTVIPHEAATPALVIVGFLMMTQIRHIDFTDYSIGIPAFLTLTIMPFTYSITNGIGAGFVSWTLIQVSTGKAREVKPLMWAVTAAFVVYFAYDPISTVLGVS</sequence>
<dbReference type="RefSeq" id="WP_386763473.1">
    <property type="nucleotide sequence ID" value="NZ_JBHSTI010000002.1"/>
</dbReference>
<evidence type="ECO:0000256" key="2">
    <source>
        <dbReference type="ARBA" id="ARBA00005697"/>
    </source>
</evidence>
<feature type="transmembrane region" description="Helical" evidence="7">
    <location>
        <begin position="217"/>
        <end position="236"/>
    </location>
</feature>
<evidence type="ECO:0000256" key="1">
    <source>
        <dbReference type="ARBA" id="ARBA00004127"/>
    </source>
</evidence>
<feature type="transmembrane region" description="Helical" evidence="7">
    <location>
        <begin position="95"/>
        <end position="116"/>
    </location>
</feature>
<keyword evidence="4 7" id="KW-0812">Transmembrane</keyword>
<keyword evidence="6 7" id="KW-0472">Membrane</keyword>
<evidence type="ECO:0000256" key="6">
    <source>
        <dbReference type="ARBA" id="ARBA00023136"/>
    </source>
</evidence>
<feature type="transmembrane region" description="Helical" evidence="7">
    <location>
        <begin position="369"/>
        <end position="389"/>
    </location>
</feature>
<evidence type="ECO:0000256" key="5">
    <source>
        <dbReference type="ARBA" id="ARBA00022989"/>
    </source>
</evidence>
<comment type="subcellular location">
    <subcellularLocation>
        <location evidence="1">Endomembrane system</location>
        <topology evidence="1">Multi-pass membrane protein</topology>
    </subcellularLocation>
</comment>
<proteinExistence type="inferred from homology"/>
<comment type="caution">
    <text evidence="8">The sequence shown here is derived from an EMBL/GenBank/DDBJ whole genome shotgun (WGS) entry which is preliminary data.</text>
</comment>
<comment type="similarity">
    <text evidence="2">Belongs to the nucleobase:cation symporter-2 (NCS2) (TC 2.A.40) family. Azg-like subfamily.</text>
</comment>
<evidence type="ECO:0000256" key="3">
    <source>
        <dbReference type="ARBA" id="ARBA00022448"/>
    </source>
</evidence>
<dbReference type="InterPro" id="IPR045018">
    <property type="entry name" value="Azg-like"/>
</dbReference>
<name>A0ABW1SWN2_9ACTN</name>
<feature type="transmembrane region" description="Helical" evidence="7">
    <location>
        <begin position="464"/>
        <end position="488"/>
    </location>
</feature>
<gene>
    <name evidence="8" type="ORF">ACFQGU_00950</name>
</gene>
<feature type="transmembrane region" description="Helical" evidence="7">
    <location>
        <begin position="191"/>
        <end position="210"/>
    </location>
</feature>
<accession>A0ABW1SWN2</accession>